<reference evidence="2" key="1">
    <citation type="submission" date="2023-10" db="EMBL/GenBank/DDBJ databases">
        <authorList>
            <person name="Chen Y."/>
            <person name="Shah S."/>
            <person name="Dougan E. K."/>
            <person name="Thang M."/>
            <person name="Chan C."/>
        </authorList>
    </citation>
    <scope>NUCLEOTIDE SEQUENCE [LARGE SCALE GENOMIC DNA]</scope>
</reference>
<evidence type="ECO:0000256" key="1">
    <source>
        <dbReference type="SAM" id="MobiDB-lite"/>
    </source>
</evidence>
<sequence>MVKFSDGGQDSKVAVADVRARGAPFVGEVFEESPGAPQRGPQTRSLFSRKDEQPEVVEDPGSTRFRGVVVSVNEEKGVCTIASRFGSIFCPRSAVIAGGALRVGREAKFEISWGRQLRLQASDVVLGPLKKIESVQRWAQRARGADAILRARAEVPENKEIDKKNAATLERMKAAHVAKRARADG</sequence>
<accession>A0ABN9TL58</accession>
<protein>
    <recommendedName>
        <fullName evidence="4">S1 motif domain-containing protein</fullName>
    </recommendedName>
</protein>
<evidence type="ECO:0008006" key="4">
    <source>
        <dbReference type="Google" id="ProtNLM"/>
    </source>
</evidence>
<name>A0ABN9TL58_9DINO</name>
<proteinExistence type="predicted"/>
<comment type="caution">
    <text evidence="2">The sequence shown here is derived from an EMBL/GenBank/DDBJ whole genome shotgun (WGS) entry which is preliminary data.</text>
</comment>
<organism evidence="2 3">
    <name type="scientific">Prorocentrum cordatum</name>
    <dbReference type="NCBI Taxonomy" id="2364126"/>
    <lineage>
        <taxon>Eukaryota</taxon>
        <taxon>Sar</taxon>
        <taxon>Alveolata</taxon>
        <taxon>Dinophyceae</taxon>
        <taxon>Prorocentrales</taxon>
        <taxon>Prorocentraceae</taxon>
        <taxon>Prorocentrum</taxon>
    </lineage>
</organism>
<evidence type="ECO:0000313" key="2">
    <source>
        <dbReference type="EMBL" id="CAK0846690.1"/>
    </source>
</evidence>
<feature type="region of interest" description="Disordered" evidence="1">
    <location>
        <begin position="28"/>
        <end position="60"/>
    </location>
</feature>
<keyword evidence="3" id="KW-1185">Reference proteome</keyword>
<dbReference type="EMBL" id="CAUYUJ010014839">
    <property type="protein sequence ID" value="CAK0846690.1"/>
    <property type="molecule type" value="Genomic_DNA"/>
</dbReference>
<gene>
    <name evidence="2" type="ORF">PCOR1329_LOCUS40137</name>
</gene>
<dbReference type="Proteomes" id="UP001189429">
    <property type="component" value="Unassembled WGS sequence"/>
</dbReference>
<evidence type="ECO:0000313" key="3">
    <source>
        <dbReference type="Proteomes" id="UP001189429"/>
    </source>
</evidence>